<dbReference type="PANTHER" id="PTHR43280">
    <property type="entry name" value="ARAC-FAMILY TRANSCRIPTIONAL REGULATOR"/>
    <property type="match status" value="1"/>
</dbReference>
<dbReference type="Gene3D" id="1.10.10.60">
    <property type="entry name" value="Homeodomain-like"/>
    <property type="match status" value="2"/>
</dbReference>
<reference evidence="6" key="1">
    <citation type="submission" date="2023-07" db="EMBL/GenBank/DDBJ databases">
        <title>The carbon used by Thiothrix.</title>
        <authorList>
            <person name="Chen L."/>
        </authorList>
    </citation>
    <scope>NUCLEOTIDE SEQUENCE [LARGE SCALE GENOMIC DNA]</scope>
</reference>
<keyword evidence="1" id="KW-0805">Transcription regulation</keyword>
<dbReference type="Pfam" id="PF12833">
    <property type="entry name" value="HTH_18"/>
    <property type="match status" value="1"/>
</dbReference>
<dbReference type="PANTHER" id="PTHR43280:SF2">
    <property type="entry name" value="HTH-TYPE TRANSCRIPTIONAL REGULATOR EXSA"/>
    <property type="match status" value="1"/>
</dbReference>
<dbReference type="PROSITE" id="PS01124">
    <property type="entry name" value="HTH_ARAC_FAMILY_2"/>
    <property type="match status" value="1"/>
</dbReference>
<dbReference type="InterPro" id="IPR009057">
    <property type="entry name" value="Homeodomain-like_sf"/>
</dbReference>
<dbReference type="InterPro" id="IPR018060">
    <property type="entry name" value="HTH_AraC"/>
</dbReference>
<dbReference type="Proteomes" id="UP001308005">
    <property type="component" value="Unassembled WGS sequence"/>
</dbReference>
<feature type="domain" description="HTH araC/xylS-type" evidence="4">
    <location>
        <begin position="73"/>
        <end position="171"/>
    </location>
</feature>
<dbReference type="RefSeq" id="WP_324698594.1">
    <property type="nucleotide sequence ID" value="NZ_JAYMYJ010000163.1"/>
</dbReference>
<keyword evidence="6" id="KW-1185">Reference proteome</keyword>
<keyword evidence="2" id="KW-0238">DNA-binding</keyword>
<dbReference type="EMBL" id="JAYMYJ010000163">
    <property type="protein sequence ID" value="MEB4593580.1"/>
    <property type="molecule type" value="Genomic_DNA"/>
</dbReference>
<evidence type="ECO:0000313" key="5">
    <source>
        <dbReference type="EMBL" id="MEB4593580.1"/>
    </source>
</evidence>
<proteinExistence type="predicted"/>
<protein>
    <submittedName>
        <fullName evidence="5">AraC family transcriptional regulator</fullName>
    </submittedName>
</protein>
<evidence type="ECO:0000256" key="1">
    <source>
        <dbReference type="ARBA" id="ARBA00023015"/>
    </source>
</evidence>
<accession>A0ABU6D3A7</accession>
<gene>
    <name evidence="5" type="ORF">VSS37_21560</name>
</gene>
<evidence type="ECO:0000256" key="2">
    <source>
        <dbReference type="ARBA" id="ARBA00023125"/>
    </source>
</evidence>
<evidence type="ECO:0000313" key="6">
    <source>
        <dbReference type="Proteomes" id="UP001308005"/>
    </source>
</evidence>
<organism evidence="5 6">
    <name type="scientific">Candidatus Thiothrix phosphatis</name>
    <dbReference type="NCBI Taxonomy" id="3112415"/>
    <lineage>
        <taxon>Bacteria</taxon>
        <taxon>Pseudomonadati</taxon>
        <taxon>Pseudomonadota</taxon>
        <taxon>Gammaproteobacteria</taxon>
        <taxon>Thiotrichales</taxon>
        <taxon>Thiotrichaceae</taxon>
        <taxon>Thiothrix</taxon>
    </lineage>
</organism>
<comment type="caution">
    <text evidence="5">The sequence shown here is derived from an EMBL/GenBank/DDBJ whole genome shotgun (WGS) entry which is preliminary data.</text>
</comment>
<evidence type="ECO:0000259" key="4">
    <source>
        <dbReference type="PROSITE" id="PS01124"/>
    </source>
</evidence>
<sequence length="184" mass="20820">MGWYLKQVLDGQAFARIDHLWKPECCSGWSAIAAGNHAGEFPRLPEELAYEALRQVLAGDLFPQVVSRDERIVRAIDWIEASLQRRISLQDVADYICLSPEYARHLFAQETGVSFSQFLLWKRIKHAIALTVRDGQSLTSAALASGFTDQAHFCRLFKRTFGIPARGLLKNSRNIQFLNPSLQT</sequence>
<evidence type="ECO:0000256" key="3">
    <source>
        <dbReference type="ARBA" id="ARBA00023163"/>
    </source>
</evidence>
<keyword evidence="3" id="KW-0804">Transcription</keyword>
<dbReference type="SMART" id="SM00342">
    <property type="entry name" value="HTH_ARAC"/>
    <property type="match status" value="1"/>
</dbReference>
<dbReference type="SUPFAM" id="SSF46689">
    <property type="entry name" value="Homeodomain-like"/>
    <property type="match status" value="2"/>
</dbReference>
<name>A0ABU6D3A7_9GAMM</name>